<dbReference type="EMBL" id="JADBEE010000001">
    <property type="protein sequence ID" value="MBE1513422.1"/>
    <property type="molecule type" value="Genomic_DNA"/>
</dbReference>
<name>A0ABR9J335_9MICC</name>
<proteinExistence type="predicted"/>
<accession>A0ABR9J335</accession>
<sequence length="41" mass="4570">MNCPENPTQRWLAMSELGGHILPAQVTFAMNEKLGRAKQSN</sequence>
<organism evidence="1 2">
    <name type="scientific">Nesterenkonia halotolerans</name>
    <dbReference type="NCBI Taxonomy" id="225325"/>
    <lineage>
        <taxon>Bacteria</taxon>
        <taxon>Bacillati</taxon>
        <taxon>Actinomycetota</taxon>
        <taxon>Actinomycetes</taxon>
        <taxon>Micrococcales</taxon>
        <taxon>Micrococcaceae</taxon>
        <taxon>Nesterenkonia</taxon>
    </lineage>
</organism>
<protein>
    <submittedName>
        <fullName evidence="1">Uncharacterized protein</fullName>
    </submittedName>
</protein>
<dbReference type="Proteomes" id="UP000636579">
    <property type="component" value="Unassembled WGS sequence"/>
</dbReference>
<comment type="caution">
    <text evidence="1">The sequence shown here is derived from an EMBL/GenBank/DDBJ whole genome shotgun (WGS) entry which is preliminary data.</text>
</comment>
<evidence type="ECO:0000313" key="1">
    <source>
        <dbReference type="EMBL" id="MBE1513422.1"/>
    </source>
</evidence>
<gene>
    <name evidence="1" type="ORF">H4W26_000177</name>
</gene>
<keyword evidence="2" id="KW-1185">Reference proteome</keyword>
<reference evidence="1 2" key="1">
    <citation type="submission" date="2020-10" db="EMBL/GenBank/DDBJ databases">
        <title>Sequencing the genomes of 1000 actinobacteria strains.</title>
        <authorList>
            <person name="Klenk H.-P."/>
        </authorList>
    </citation>
    <scope>NUCLEOTIDE SEQUENCE [LARGE SCALE GENOMIC DNA]</scope>
    <source>
        <strain evidence="1 2">DSM 15474</strain>
    </source>
</reference>
<evidence type="ECO:0000313" key="2">
    <source>
        <dbReference type="Proteomes" id="UP000636579"/>
    </source>
</evidence>